<dbReference type="Proteomes" id="UP001371218">
    <property type="component" value="Unassembled WGS sequence"/>
</dbReference>
<evidence type="ECO:0000313" key="9">
    <source>
        <dbReference type="Proteomes" id="UP001371218"/>
    </source>
</evidence>
<evidence type="ECO:0000313" key="8">
    <source>
        <dbReference type="EMBL" id="MEK8031394.1"/>
    </source>
</evidence>
<gene>
    <name evidence="8" type="ORF">AACH06_11245</name>
</gene>
<accession>A0ABU9BQK9</accession>
<dbReference type="RefSeq" id="WP_341425772.1">
    <property type="nucleotide sequence ID" value="NZ_JBBUTG010000005.1"/>
</dbReference>
<evidence type="ECO:0000256" key="4">
    <source>
        <dbReference type="ARBA" id="ARBA00023136"/>
    </source>
</evidence>
<keyword evidence="2 6" id="KW-0812">Transmembrane</keyword>
<dbReference type="PANTHER" id="PTHR38480:SF1">
    <property type="entry name" value="SLR0254 PROTEIN"/>
    <property type="match status" value="1"/>
</dbReference>
<comment type="caution">
    <text evidence="8">The sequence shown here is derived from an EMBL/GenBank/DDBJ whole genome shotgun (WGS) entry which is preliminary data.</text>
</comment>
<dbReference type="EMBL" id="JBBUTG010000005">
    <property type="protein sequence ID" value="MEK8031394.1"/>
    <property type="molecule type" value="Genomic_DNA"/>
</dbReference>
<feature type="domain" description="RDD" evidence="7">
    <location>
        <begin position="30"/>
        <end position="151"/>
    </location>
</feature>
<organism evidence="8 9">
    <name type="scientific">Ideonella lacteola</name>
    <dbReference type="NCBI Taxonomy" id="2984193"/>
    <lineage>
        <taxon>Bacteria</taxon>
        <taxon>Pseudomonadati</taxon>
        <taxon>Pseudomonadota</taxon>
        <taxon>Betaproteobacteria</taxon>
        <taxon>Burkholderiales</taxon>
        <taxon>Sphaerotilaceae</taxon>
        <taxon>Ideonella</taxon>
    </lineage>
</organism>
<keyword evidence="3 6" id="KW-1133">Transmembrane helix</keyword>
<feature type="transmembrane region" description="Helical" evidence="6">
    <location>
        <begin position="37"/>
        <end position="60"/>
    </location>
</feature>
<protein>
    <submittedName>
        <fullName evidence="8">RDD family protein</fullName>
    </submittedName>
</protein>
<comment type="subcellular location">
    <subcellularLocation>
        <location evidence="1">Membrane</location>
        <topology evidence="1">Multi-pass membrane protein</topology>
    </subcellularLocation>
</comment>
<keyword evidence="4 6" id="KW-0472">Membrane</keyword>
<name>A0ABU9BQK9_9BURK</name>
<evidence type="ECO:0000256" key="2">
    <source>
        <dbReference type="ARBA" id="ARBA00022692"/>
    </source>
</evidence>
<evidence type="ECO:0000256" key="3">
    <source>
        <dbReference type="ARBA" id="ARBA00022989"/>
    </source>
</evidence>
<dbReference type="PANTHER" id="PTHR38480">
    <property type="entry name" value="SLR0254 PROTEIN"/>
    <property type="match status" value="1"/>
</dbReference>
<dbReference type="Pfam" id="PF06271">
    <property type="entry name" value="RDD"/>
    <property type="match status" value="1"/>
</dbReference>
<proteinExistence type="predicted"/>
<evidence type="ECO:0000259" key="7">
    <source>
        <dbReference type="Pfam" id="PF06271"/>
    </source>
</evidence>
<feature type="region of interest" description="Disordered" evidence="5">
    <location>
        <begin position="247"/>
        <end position="268"/>
    </location>
</feature>
<evidence type="ECO:0000256" key="6">
    <source>
        <dbReference type="SAM" id="Phobius"/>
    </source>
</evidence>
<dbReference type="InterPro" id="IPR010432">
    <property type="entry name" value="RDD"/>
</dbReference>
<sequence>MPDPRLSRSPLDTLRRVETPEGVALALRPAGAVARGIAFLIDFLIRLLLIGTLGAVLSTVKGIGDAFWLIGFFVLEWFYPVLFELSPAGATPGKMAVGLRVVMDDGLPVTASASMLRNLLRAADFLPMAYGAGLLSMLCRRDFKRLGDLAASTLVVYDQRHHRPSPWPDAPVCAPAAGRALSFDQQRALMHLASRVARLTPQRADELAALAEPLLQPGTLGPDQPLPESAALRMVGVARWLRGDQSAALSGAAAPQPEPPHTEAEGAR</sequence>
<keyword evidence="9" id="KW-1185">Reference proteome</keyword>
<evidence type="ECO:0000256" key="1">
    <source>
        <dbReference type="ARBA" id="ARBA00004141"/>
    </source>
</evidence>
<evidence type="ECO:0000256" key="5">
    <source>
        <dbReference type="SAM" id="MobiDB-lite"/>
    </source>
</evidence>
<feature type="transmembrane region" description="Helical" evidence="6">
    <location>
        <begin position="66"/>
        <end position="85"/>
    </location>
</feature>
<reference evidence="8 9" key="1">
    <citation type="submission" date="2024-04" db="EMBL/GenBank/DDBJ databases">
        <title>Novel species of the genus Ideonella isolated from streams.</title>
        <authorList>
            <person name="Lu H."/>
        </authorList>
    </citation>
    <scope>NUCLEOTIDE SEQUENCE [LARGE SCALE GENOMIC DNA]</scope>
    <source>
        <strain evidence="8 9">DXS29W</strain>
    </source>
</reference>